<sequence>MATLTRPTHLLLLLLLFLLTSVPRRLTRAAAGMAGGRAVLALALVVVLAAAAATTGTADAAKAGKAKGKYRALFNFGDSLADAGNLIANGVPEILATARLPYGQTYFGKPTGRCSDGRLVIDHLAQEFGLPLLPPSKLNRSDLSHGANFAITGATALDTPYFEERGLGAVIWNSGALMTQIQWFRDLKPFFCNSTKEECKEFYANSLFVVGEFGGNDYNAPLFAGKGLTEAYKFMPDVIQGISDGVEALIAEGAVDLIVPGVMPTGCFPVYLNMLDMPAHEYGARSGCIRTYNTFSWVHNAHLKRALEKLRPKYPNARIIYGDYYTPVVQFMLHPEKFGFAKQLPRACCGAPGSVEKAAYNFNVTAKCGEPGATACADPTTHWSWDGIHLTEAAYGHIAKGWLYGPFADQPIVQSS</sequence>
<name>A0ACD5YQL0_AVESA</name>
<evidence type="ECO:0000313" key="1">
    <source>
        <dbReference type="EnsemblPlants" id="AVESA.00010b.r2.6AG1017280.1.CDS"/>
    </source>
</evidence>
<reference evidence="1" key="1">
    <citation type="submission" date="2021-05" db="EMBL/GenBank/DDBJ databases">
        <authorList>
            <person name="Scholz U."/>
            <person name="Mascher M."/>
            <person name="Fiebig A."/>
        </authorList>
    </citation>
    <scope>NUCLEOTIDE SEQUENCE [LARGE SCALE GENOMIC DNA]</scope>
</reference>
<reference evidence="1" key="2">
    <citation type="submission" date="2025-09" db="UniProtKB">
        <authorList>
            <consortium name="EnsemblPlants"/>
        </authorList>
    </citation>
    <scope>IDENTIFICATION</scope>
</reference>
<accession>A0ACD5YQL0</accession>
<protein>
    <submittedName>
        <fullName evidence="1">Uncharacterized protein</fullName>
    </submittedName>
</protein>
<dbReference type="Proteomes" id="UP001732700">
    <property type="component" value="Chromosome 6A"/>
</dbReference>
<organism evidence="1 2">
    <name type="scientific">Avena sativa</name>
    <name type="common">Oat</name>
    <dbReference type="NCBI Taxonomy" id="4498"/>
    <lineage>
        <taxon>Eukaryota</taxon>
        <taxon>Viridiplantae</taxon>
        <taxon>Streptophyta</taxon>
        <taxon>Embryophyta</taxon>
        <taxon>Tracheophyta</taxon>
        <taxon>Spermatophyta</taxon>
        <taxon>Magnoliopsida</taxon>
        <taxon>Liliopsida</taxon>
        <taxon>Poales</taxon>
        <taxon>Poaceae</taxon>
        <taxon>BOP clade</taxon>
        <taxon>Pooideae</taxon>
        <taxon>Poodae</taxon>
        <taxon>Poeae</taxon>
        <taxon>Poeae Chloroplast Group 1 (Aveneae type)</taxon>
        <taxon>Aveninae</taxon>
        <taxon>Avena</taxon>
    </lineage>
</organism>
<dbReference type="EnsemblPlants" id="AVESA.00010b.r2.6AG1017280.1">
    <property type="protein sequence ID" value="AVESA.00010b.r2.6AG1017280.1.CDS"/>
    <property type="gene ID" value="AVESA.00010b.r2.6AG1017280"/>
</dbReference>
<evidence type="ECO:0000313" key="2">
    <source>
        <dbReference type="Proteomes" id="UP001732700"/>
    </source>
</evidence>
<proteinExistence type="predicted"/>
<keyword evidence="2" id="KW-1185">Reference proteome</keyword>